<dbReference type="InterPro" id="IPR002156">
    <property type="entry name" value="RNaseH_domain"/>
</dbReference>
<feature type="region of interest" description="Disordered" evidence="17">
    <location>
        <begin position="1499"/>
        <end position="1530"/>
    </location>
</feature>
<keyword evidence="11 18" id="KW-1133">Transmembrane helix</keyword>
<dbReference type="PROSITE" id="PS51473">
    <property type="entry name" value="GNK2"/>
    <property type="match status" value="1"/>
</dbReference>
<feature type="region of interest" description="Disordered" evidence="17">
    <location>
        <begin position="1784"/>
        <end position="1817"/>
    </location>
</feature>
<evidence type="ECO:0000313" key="21">
    <source>
        <dbReference type="EMBL" id="SPC78348.1"/>
    </source>
</evidence>
<dbReference type="GO" id="GO:0005886">
    <property type="term" value="C:plasma membrane"/>
    <property type="evidence" value="ECO:0007669"/>
    <property type="project" value="TreeGrafter"/>
</dbReference>
<dbReference type="CDD" id="cd23509">
    <property type="entry name" value="Gnk2-like"/>
    <property type="match status" value="1"/>
</dbReference>
<dbReference type="EMBL" id="OIVN01000326">
    <property type="protein sequence ID" value="SPC78348.1"/>
    <property type="molecule type" value="Genomic_DNA"/>
</dbReference>
<dbReference type="Pfam" id="PF13966">
    <property type="entry name" value="zf-RVT"/>
    <property type="match status" value="1"/>
</dbReference>
<dbReference type="InterPro" id="IPR000477">
    <property type="entry name" value="RT_dom"/>
</dbReference>
<keyword evidence="5 18" id="KW-0812">Transmembrane</keyword>
<dbReference type="Gene3D" id="1.10.510.10">
    <property type="entry name" value="Transferase(Phosphotransferase) domain 1"/>
    <property type="match status" value="1"/>
</dbReference>
<dbReference type="InterPro" id="IPR026960">
    <property type="entry name" value="RVT-Znf"/>
</dbReference>
<evidence type="ECO:0000256" key="11">
    <source>
        <dbReference type="ARBA" id="ARBA00022989"/>
    </source>
</evidence>
<reference evidence="21" key="1">
    <citation type="submission" date="2018-02" db="EMBL/GenBank/DDBJ databases">
        <authorList>
            <person name="Cohen D.B."/>
            <person name="Kent A.D."/>
        </authorList>
    </citation>
    <scope>NUCLEOTIDE SEQUENCE</scope>
</reference>
<dbReference type="PANTHER" id="PTHR27002">
    <property type="entry name" value="RECEPTOR-LIKE SERINE/THREONINE-PROTEIN KINASE SD1-8"/>
    <property type="match status" value="1"/>
</dbReference>
<dbReference type="FunFam" id="1.10.510.10:FF:001023">
    <property type="entry name" value="Os07g0541700 protein"/>
    <property type="match status" value="1"/>
</dbReference>
<dbReference type="InterPro" id="IPR038408">
    <property type="entry name" value="GNK2_sf"/>
</dbReference>
<organism evidence="21">
    <name type="scientific">Fagus sylvatica</name>
    <name type="common">Beechnut</name>
    <dbReference type="NCBI Taxonomy" id="28930"/>
    <lineage>
        <taxon>Eukaryota</taxon>
        <taxon>Viridiplantae</taxon>
        <taxon>Streptophyta</taxon>
        <taxon>Embryophyta</taxon>
        <taxon>Tracheophyta</taxon>
        <taxon>Spermatophyta</taxon>
        <taxon>Magnoliopsida</taxon>
        <taxon>eudicotyledons</taxon>
        <taxon>Gunneridae</taxon>
        <taxon>Pentapetalae</taxon>
        <taxon>rosids</taxon>
        <taxon>fabids</taxon>
        <taxon>Fagales</taxon>
        <taxon>Fagaceae</taxon>
        <taxon>Fagus</taxon>
    </lineage>
</organism>
<evidence type="ECO:0000256" key="4">
    <source>
        <dbReference type="ARBA" id="ARBA00022679"/>
    </source>
</evidence>
<dbReference type="InterPro" id="IPR008271">
    <property type="entry name" value="Ser/Thr_kinase_AS"/>
</dbReference>
<feature type="transmembrane region" description="Helical" evidence="18">
    <location>
        <begin position="1535"/>
        <end position="1556"/>
    </location>
</feature>
<dbReference type="Gene3D" id="3.30.430.20">
    <property type="entry name" value="Gnk2 domain, C-X8-C-X2-C motif"/>
    <property type="match status" value="1"/>
</dbReference>
<dbReference type="PROSITE" id="PS50011">
    <property type="entry name" value="PROTEIN_KINASE_DOM"/>
    <property type="match status" value="1"/>
</dbReference>
<keyword evidence="12 18" id="KW-0472">Membrane</keyword>
<dbReference type="CDD" id="cd01650">
    <property type="entry name" value="RT_nLTR_like"/>
    <property type="match status" value="1"/>
</dbReference>
<feature type="compositionally biased region" description="Polar residues" evidence="17">
    <location>
        <begin position="1784"/>
        <end position="1810"/>
    </location>
</feature>
<evidence type="ECO:0000256" key="13">
    <source>
        <dbReference type="ARBA" id="ARBA00023170"/>
    </source>
</evidence>
<evidence type="ECO:0000256" key="9">
    <source>
        <dbReference type="ARBA" id="ARBA00022777"/>
    </source>
</evidence>
<dbReference type="SUPFAM" id="SSF56219">
    <property type="entry name" value="DNase I-like"/>
    <property type="match status" value="1"/>
</dbReference>
<dbReference type="InterPro" id="IPR000719">
    <property type="entry name" value="Prot_kinase_dom"/>
</dbReference>
<evidence type="ECO:0000256" key="6">
    <source>
        <dbReference type="ARBA" id="ARBA00022729"/>
    </source>
</evidence>
<comment type="subcellular location">
    <subcellularLocation>
        <location evidence="1">Membrane</location>
        <topology evidence="1">Single-pass membrane protein</topology>
    </subcellularLocation>
</comment>
<keyword evidence="6" id="KW-0732">Signal</keyword>
<evidence type="ECO:0000256" key="17">
    <source>
        <dbReference type="SAM" id="MobiDB-lite"/>
    </source>
</evidence>
<protein>
    <recommendedName>
        <fullName evidence="2">non-specific serine/threonine protein kinase</fullName>
        <ecNumber evidence="2">2.7.11.1</ecNumber>
    </recommendedName>
</protein>
<sequence>MTREMGEDIGKRIGRLIAVDVPEDNGVAWGRYLRIRVEVEIAKPLMRGCGILGHSGSDCFTGPGNSRTSVFDRDQYGAWLRAPPDRTTQGGRRHKAGGTNANSSRGHDGVSEQSEGSEQGPTHQTERLHGATSSANCGNQIPQGTETDPFFVEDTGVQQGITQDPPFMECQGIPSPSDKANSAKAMEMSAENSPNPAVNPPNTAPQKLTQESWKLVEDVLEREIKSGPCDVEVVRQYDLDPLMGDDNDMGSEDAGPNGPNLAPTTAGKKSTWKKKARSKCIINSEAPRSEVSVKPMLTPGKRILQLETEHSLQVQDEPCLKKSKTTGGVESHESESVVAVEQPRRHGLGGGLALLWSSSITVHIQSFSHYHIDADIIFENGLIWRVTGFYGHPERGLRDHSWALLRHLWGIRNLPWLVLGDFNEITDLNEQWGRIDRNLSQMAAFREALSDCFLQDLGFQGAAFTWSNRRLSGELVRVRLDRKNKRFRFEHMWVREAGCEDAIREGWNVQVSGSPMYSVMQKIKSCRVSLLKWCKTQVRIYPRLIESKMAQLEQLENMPMDEYRSNEVNILRREINVLTEKEEIFWRQRSRVSWLSEVEYFHQLFKSSNPDCIQEVVSQVDPVVTPDMNESLLCQVSGEEIQRALFQMSPSKAPGPDVNRMKNILPRVISDSQSAFVPGRLITDNVIMAFEVLHYLKNLGAGNNCQMAAKLDMSKAYDRVEWSYLKAILLKLGFHERWVKLIMECVSSTSYSVLGLSALLRKKERERAIRGIAICRGGPRISHLFFADDSIIFCRASMHDCGTIHNVLTLYERASGQKTNKAKTALFFSKNTPPSTRTTILTMFASLCDEICSMANRFWWGQRGGERKIHWVNKFKLTKPKMEGGMGFRDLQLFNKVLLARQGWRLIQDPHTLVSRFLKAKYFPNTSFLEARLSSNASYIWRSICESRHVLRSGLRWRVGSGSSISVWNDAWLPSPSTFKVITPVRVLNAKATVDSLIDVNHMRWKVSLLKEIFLPRDVEIIKQIPLSIRSPRDKLIWTGTSNGKFSVRSAYHILLREANSSSGSSSSGRSSDRHLWSNIWSSKVQPKIRLFMWRACLDILPTRTKLFDKGLIHSFSCQWCEMEPETLSHVLWQCSFAQKVWIACPVPIPSSCNENMAFRDFIVHCIDVLEVHQIAILFTTAWEIWNARNRLHWDNKLSTVDDVWRKAAGMATDFLAVGLRVQDPERPLDVPLSSRWRPPNQGNFKLNMDIFVDKKSKAVGFGVVIRDAQCYVLAALQQKMETCDSKTQLQAGAVLSAVHFAVDMGFRRLEVDIPYKEILLLLQDGDKCLAPIGCLSLGFRGCVLICFAEIDYGFYNSSYGQNSDEVYAIGLCRGDFKPDVCRSCLKNSKENLTRLCPNQKEAIGWNDHCMLRYSNRSSIFGTMETDPYFVLWNTKNVSTNYLDKFNDALRTLLEKLRSEAKAGDSFHCCGRKEGGRVVTPSCNVRFEVYSFLESYTNTTTSKGSPSTNTTIYEGSPSKNSTTSKGNGSSTSRTAIIIVVTTVASVVLIVPICIYLRKRRPRKEAEIKLTCSSCKDVDEIGSVESLQFNFDTIRVATDDFSEANKLGQGGFGAVYKRYKIIGGIARGLLYLHEDLRLHIIHRDLKASNVLLDEEMNPKISDFGMARLFLLDQTQGNTSRIVGTYAGDSEWTEEQLLLKWRECGGPSKLCMETLDGGNCSTLRHISTTEIMKCIHMGLLCVQENIADRPTMALIVLILNSNSMTLSVPSQPAFFMHNNIESDTPSWEHNLEVTGSDQSKGGSVQHSANDVSITKPYPR</sequence>
<keyword evidence="9" id="KW-0418">Kinase</keyword>
<dbReference type="PROSITE" id="PS00108">
    <property type="entry name" value="PROTEIN_KINASE_ST"/>
    <property type="match status" value="1"/>
</dbReference>
<dbReference type="Pfam" id="PF13456">
    <property type="entry name" value="RVT_3"/>
    <property type="match status" value="1"/>
</dbReference>
<evidence type="ECO:0000256" key="3">
    <source>
        <dbReference type="ARBA" id="ARBA00022527"/>
    </source>
</evidence>
<keyword evidence="13" id="KW-0675">Receptor</keyword>
<dbReference type="GO" id="GO:0003676">
    <property type="term" value="F:nucleic acid binding"/>
    <property type="evidence" value="ECO:0007669"/>
    <property type="project" value="InterPro"/>
</dbReference>
<dbReference type="InterPro" id="IPR036691">
    <property type="entry name" value="Endo/exonu/phosph_ase_sf"/>
</dbReference>
<feature type="compositionally biased region" description="Polar residues" evidence="17">
    <location>
        <begin position="131"/>
        <end position="146"/>
    </location>
</feature>
<evidence type="ECO:0000256" key="5">
    <source>
        <dbReference type="ARBA" id="ARBA00022692"/>
    </source>
</evidence>
<keyword evidence="3" id="KW-0723">Serine/threonine-protein kinase</keyword>
<evidence type="ECO:0000256" key="12">
    <source>
        <dbReference type="ARBA" id="ARBA00023136"/>
    </source>
</evidence>
<feature type="region of interest" description="Disordered" evidence="17">
    <location>
        <begin position="80"/>
        <end position="147"/>
    </location>
</feature>
<evidence type="ECO:0000259" key="20">
    <source>
        <dbReference type="PROSITE" id="PS51473"/>
    </source>
</evidence>
<dbReference type="PANTHER" id="PTHR27002:SF1104">
    <property type="entry name" value="CYSTEINE-RICH RECEPTOR-LIKE PROTEIN KINASE 27-RELATED"/>
    <property type="match status" value="1"/>
</dbReference>
<dbReference type="Pfam" id="PF00078">
    <property type="entry name" value="RVT_1"/>
    <property type="match status" value="1"/>
</dbReference>
<evidence type="ECO:0000256" key="7">
    <source>
        <dbReference type="ARBA" id="ARBA00022737"/>
    </source>
</evidence>
<dbReference type="Gene3D" id="3.30.200.20">
    <property type="entry name" value="Phosphorylase Kinase, domain 1"/>
    <property type="match status" value="1"/>
</dbReference>
<feature type="domain" description="Protein kinase" evidence="19">
    <location>
        <begin position="1506"/>
        <end position="1817"/>
    </location>
</feature>
<dbReference type="SMART" id="SM00219">
    <property type="entry name" value="TyrKc"/>
    <property type="match status" value="1"/>
</dbReference>
<evidence type="ECO:0000256" key="10">
    <source>
        <dbReference type="ARBA" id="ARBA00022840"/>
    </source>
</evidence>
<dbReference type="Pfam" id="PF01657">
    <property type="entry name" value="Stress-antifung"/>
    <property type="match status" value="1"/>
</dbReference>
<keyword evidence="10" id="KW-0067">ATP-binding</keyword>
<gene>
    <name evidence="21" type="ORF">FSB_LOCUS6230</name>
</gene>
<feature type="compositionally biased region" description="Low complexity" evidence="17">
    <location>
        <begin position="1518"/>
        <end position="1530"/>
    </location>
</feature>
<keyword evidence="8" id="KW-0547">Nucleotide-binding</keyword>
<evidence type="ECO:0000259" key="19">
    <source>
        <dbReference type="PROSITE" id="PS50011"/>
    </source>
</evidence>
<feature type="domain" description="Gnk2-homologous" evidence="20">
    <location>
        <begin position="1316"/>
        <end position="1419"/>
    </location>
</feature>
<feature type="compositionally biased region" description="Polar residues" evidence="17">
    <location>
        <begin position="111"/>
        <end position="123"/>
    </location>
</feature>
<name>A0A2N9EU07_FAGSY</name>
<keyword evidence="7" id="KW-0677">Repeat</keyword>
<comment type="catalytic activity">
    <reaction evidence="15">
        <text>L-threonyl-[protein] + ATP = O-phospho-L-threonyl-[protein] + ADP + H(+)</text>
        <dbReference type="Rhea" id="RHEA:46608"/>
        <dbReference type="Rhea" id="RHEA-COMP:11060"/>
        <dbReference type="Rhea" id="RHEA-COMP:11605"/>
        <dbReference type="ChEBI" id="CHEBI:15378"/>
        <dbReference type="ChEBI" id="CHEBI:30013"/>
        <dbReference type="ChEBI" id="CHEBI:30616"/>
        <dbReference type="ChEBI" id="CHEBI:61977"/>
        <dbReference type="ChEBI" id="CHEBI:456216"/>
        <dbReference type="EC" id="2.7.11.1"/>
    </reaction>
</comment>
<dbReference type="Pfam" id="PF00069">
    <property type="entry name" value="Pkinase"/>
    <property type="match status" value="1"/>
</dbReference>
<keyword evidence="4" id="KW-0808">Transferase</keyword>
<evidence type="ECO:0000256" key="8">
    <source>
        <dbReference type="ARBA" id="ARBA00022741"/>
    </source>
</evidence>
<evidence type="ECO:0000256" key="16">
    <source>
        <dbReference type="ARBA" id="ARBA00048679"/>
    </source>
</evidence>
<dbReference type="InterPro" id="IPR002902">
    <property type="entry name" value="GNK2"/>
</dbReference>
<keyword evidence="14" id="KW-0325">Glycoprotein</keyword>
<proteinExistence type="predicted"/>
<evidence type="ECO:0000256" key="14">
    <source>
        <dbReference type="ARBA" id="ARBA00023180"/>
    </source>
</evidence>
<dbReference type="SUPFAM" id="SSF56112">
    <property type="entry name" value="Protein kinase-like (PK-like)"/>
    <property type="match status" value="1"/>
</dbReference>
<feature type="compositionally biased region" description="Polar residues" evidence="17">
    <location>
        <begin position="1499"/>
        <end position="1513"/>
    </location>
</feature>
<dbReference type="GO" id="GO:0004674">
    <property type="term" value="F:protein serine/threonine kinase activity"/>
    <property type="evidence" value="ECO:0007669"/>
    <property type="project" value="UniProtKB-KW"/>
</dbReference>
<dbReference type="InterPro" id="IPR020635">
    <property type="entry name" value="Tyr_kinase_cat_dom"/>
</dbReference>
<evidence type="ECO:0000256" key="15">
    <source>
        <dbReference type="ARBA" id="ARBA00047899"/>
    </source>
</evidence>
<comment type="catalytic activity">
    <reaction evidence="16">
        <text>L-seryl-[protein] + ATP = O-phospho-L-seryl-[protein] + ADP + H(+)</text>
        <dbReference type="Rhea" id="RHEA:17989"/>
        <dbReference type="Rhea" id="RHEA-COMP:9863"/>
        <dbReference type="Rhea" id="RHEA-COMP:11604"/>
        <dbReference type="ChEBI" id="CHEBI:15378"/>
        <dbReference type="ChEBI" id="CHEBI:29999"/>
        <dbReference type="ChEBI" id="CHEBI:30616"/>
        <dbReference type="ChEBI" id="CHEBI:83421"/>
        <dbReference type="ChEBI" id="CHEBI:456216"/>
        <dbReference type="EC" id="2.7.11.1"/>
    </reaction>
</comment>
<dbReference type="GO" id="GO:0004713">
    <property type="term" value="F:protein tyrosine kinase activity"/>
    <property type="evidence" value="ECO:0007669"/>
    <property type="project" value="InterPro"/>
</dbReference>
<evidence type="ECO:0000256" key="1">
    <source>
        <dbReference type="ARBA" id="ARBA00004167"/>
    </source>
</evidence>
<feature type="region of interest" description="Disordered" evidence="17">
    <location>
        <begin position="166"/>
        <end position="205"/>
    </location>
</feature>
<feature type="region of interest" description="Disordered" evidence="17">
    <location>
        <begin position="244"/>
        <end position="273"/>
    </location>
</feature>
<evidence type="ECO:0000256" key="18">
    <source>
        <dbReference type="SAM" id="Phobius"/>
    </source>
</evidence>
<dbReference type="Gene3D" id="3.60.10.10">
    <property type="entry name" value="Endonuclease/exonuclease/phosphatase"/>
    <property type="match status" value="1"/>
</dbReference>
<accession>A0A2N9EU07</accession>
<dbReference type="GO" id="GO:0005524">
    <property type="term" value="F:ATP binding"/>
    <property type="evidence" value="ECO:0007669"/>
    <property type="project" value="UniProtKB-KW"/>
</dbReference>
<dbReference type="EC" id="2.7.11.1" evidence="2"/>
<evidence type="ECO:0000256" key="2">
    <source>
        <dbReference type="ARBA" id="ARBA00012513"/>
    </source>
</evidence>
<dbReference type="GO" id="GO:0004523">
    <property type="term" value="F:RNA-DNA hybrid ribonuclease activity"/>
    <property type="evidence" value="ECO:0007669"/>
    <property type="project" value="InterPro"/>
</dbReference>
<dbReference type="InterPro" id="IPR011009">
    <property type="entry name" value="Kinase-like_dom_sf"/>
</dbReference>